<dbReference type="Pfam" id="PF14903">
    <property type="entry name" value="WG_beta_rep"/>
    <property type="match status" value="7"/>
</dbReference>
<dbReference type="EMBL" id="MNQH01000033">
    <property type="protein sequence ID" value="OKY93595.1"/>
    <property type="molecule type" value="Genomic_DNA"/>
</dbReference>
<dbReference type="RefSeq" id="WP_278339412.1">
    <property type="nucleotide sequence ID" value="NZ_BAAFLA010000022.1"/>
</dbReference>
<evidence type="ECO:0000313" key="3">
    <source>
        <dbReference type="Proteomes" id="UP000187417"/>
    </source>
</evidence>
<organism evidence="2 3">
    <name type="scientific">Alistipes putredinis</name>
    <dbReference type="NCBI Taxonomy" id="28117"/>
    <lineage>
        <taxon>Bacteria</taxon>
        <taxon>Pseudomonadati</taxon>
        <taxon>Bacteroidota</taxon>
        <taxon>Bacteroidia</taxon>
        <taxon>Bacteroidales</taxon>
        <taxon>Rikenellaceae</taxon>
        <taxon>Alistipes</taxon>
    </lineage>
</organism>
<dbReference type="Proteomes" id="UP000187417">
    <property type="component" value="Unassembled WGS sequence"/>
</dbReference>
<proteinExistence type="predicted"/>
<keyword evidence="1" id="KW-0732">Signal</keyword>
<dbReference type="InterPro" id="IPR032774">
    <property type="entry name" value="WG_beta_rep"/>
</dbReference>
<evidence type="ECO:0000313" key="2">
    <source>
        <dbReference type="EMBL" id="OKY93595.1"/>
    </source>
</evidence>
<sequence>MIKRYFIVVLLLFLFPAGVSAQRRPAAKKDWKAKYDYVGAAHDGRILVHRGGEGSDPRMGRFYTDGCFGYTDTCGTVVIPLIYDYADSFSNGFAVVGKGEKNDRRFGLIDRQGREVVPCIYADVAGFSSGLVRVQEGMDSVRRYGYVDTLGQVVIPLKYDYARDFSEGMAVVAKGEWSGKSGYGKRDFEFTGKYGFIDRRGNEVIAPIYDGAADFSEVLAAVGQMGKYYVRWGFIDAAGTLVIPCKYYEVSSFRNGRAVVCIVSGGALKYGSIDRNGREILPCIYDWVQHTPFGTTWVGEGEDFASRACTLLDVSGKPLIDYKVYQVNPSGKFGHASAAVPDSTGLLRFGVLDGRGRVIVPFEYDDITIFSEWDSAAAAYVERGIAEVKGKKYPFALRRGE</sequence>
<evidence type="ECO:0008006" key="4">
    <source>
        <dbReference type="Google" id="ProtNLM"/>
    </source>
</evidence>
<dbReference type="STRING" id="28117.BHV66_08025"/>
<reference evidence="2 3" key="1">
    <citation type="journal article" date="2016" name="Nat. Biotechnol.">
        <title>Measurement of bacterial replication rates in microbial communities.</title>
        <authorList>
            <person name="Brown C.T."/>
            <person name="Olm M.R."/>
            <person name="Thomas B.C."/>
            <person name="Banfield J.F."/>
        </authorList>
    </citation>
    <scope>NUCLEOTIDE SEQUENCE [LARGE SCALE GENOMIC DNA]</scope>
    <source>
        <strain evidence="2">CAG:67_53_122</strain>
    </source>
</reference>
<dbReference type="AlphaFoldDB" id="A0A1Q6F3X2"/>
<feature type="signal peptide" evidence="1">
    <location>
        <begin position="1"/>
        <end position="21"/>
    </location>
</feature>
<dbReference type="PANTHER" id="PTHR37841:SF1">
    <property type="entry name" value="DUF3298 DOMAIN-CONTAINING PROTEIN"/>
    <property type="match status" value="1"/>
</dbReference>
<dbReference type="PANTHER" id="PTHR37841">
    <property type="entry name" value="GLR2918 PROTEIN"/>
    <property type="match status" value="1"/>
</dbReference>
<evidence type="ECO:0000256" key="1">
    <source>
        <dbReference type="SAM" id="SignalP"/>
    </source>
</evidence>
<gene>
    <name evidence="2" type="ORF">BHV66_08025</name>
</gene>
<feature type="chain" id="PRO_5012547470" description="WG repeat-containing protein" evidence="1">
    <location>
        <begin position="22"/>
        <end position="401"/>
    </location>
</feature>
<accession>A0A1Q6F3X2</accession>
<protein>
    <recommendedName>
        <fullName evidence="4">WG repeat-containing protein</fullName>
    </recommendedName>
</protein>
<name>A0A1Q6F3X2_9BACT</name>
<comment type="caution">
    <text evidence="2">The sequence shown here is derived from an EMBL/GenBank/DDBJ whole genome shotgun (WGS) entry which is preliminary data.</text>
</comment>